<comment type="caution">
    <text evidence="7">The sequence shown here is derived from an EMBL/GenBank/DDBJ whole genome shotgun (WGS) entry which is preliminary data.</text>
</comment>
<reference evidence="7" key="2">
    <citation type="submission" date="2023-12" db="EMBL/GenBank/DDBJ databases">
        <authorList>
            <person name="Ostevik K."/>
            <person name="Alabady M."/>
            <person name="Zhang M."/>
            <person name="Rausher M."/>
        </authorList>
    </citation>
    <scope>NUCLEOTIDE SEQUENCE</scope>
    <source>
        <strain evidence="7">DNT005</strain>
        <tissue evidence="7">Whole leaf</tissue>
    </source>
</reference>
<dbReference type="PROSITE" id="PS50090">
    <property type="entry name" value="MYB_LIKE"/>
    <property type="match status" value="1"/>
</dbReference>
<proteinExistence type="predicted"/>
<dbReference type="SUPFAM" id="SSF46689">
    <property type="entry name" value="Homeodomain-like"/>
    <property type="match status" value="1"/>
</dbReference>
<feature type="domain" description="SANT" evidence="5">
    <location>
        <begin position="9"/>
        <end position="65"/>
    </location>
</feature>
<keyword evidence="2" id="KW-0804">Transcription</keyword>
<evidence type="ECO:0000259" key="4">
    <source>
        <dbReference type="PROSITE" id="PS50090"/>
    </source>
</evidence>
<reference evidence="7 8" key="1">
    <citation type="journal article" date="2023" name="bioRxiv">
        <title>Genome report: Whole genome sequence and annotation of Penstemon davidsonii.</title>
        <authorList>
            <person name="Ostevik K.L."/>
            <person name="Alabady M."/>
            <person name="Zhang M."/>
            <person name="Rausher M.D."/>
        </authorList>
    </citation>
    <scope>NUCLEOTIDE SEQUENCE [LARGE SCALE GENOMIC DNA]</scope>
    <source>
        <strain evidence="7">DNT005</strain>
        <tissue evidence="7">Whole leaf</tissue>
    </source>
</reference>
<evidence type="ECO:0000313" key="6">
    <source>
        <dbReference type="EMBL" id="KAK4477112.1"/>
    </source>
</evidence>
<dbReference type="PANTHER" id="PTHR43952:SF75">
    <property type="entry name" value="PROTEIN RADIALIS-LIKE 6"/>
    <property type="match status" value="1"/>
</dbReference>
<dbReference type="EMBL" id="JAYDYQ010000013">
    <property type="protein sequence ID" value="KAK4493574.1"/>
    <property type="molecule type" value="Genomic_DNA"/>
</dbReference>
<dbReference type="PANTHER" id="PTHR43952">
    <property type="entry name" value="MYB FAMILY TRANSCRIPTION FACTOR-RELATED"/>
    <property type="match status" value="1"/>
</dbReference>
<evidence type="ECO:0000313" key="8">
    <source>
        <dbReference type="Proteomes" id="UP001291926"/>
    </source>
</evidence>
<dbReference type="Gene3D" id="1.10.10.60">
    <property type="entry name" value="Homeodomain-like"/>
    <property type="match status" value="1"/>
</dbReference>
<keyword evidence="1" id="KW-0805">Transcription regulation</keyword>
<evidence type="ECO:0000256" key="1">
    <source>
        <dbReference type="ARBA" id="ARBA00023015"/>
    </source>
</evidence>
<protein>
    <recommendedName>
        <fullName evidence="9">Myb-like domain-containing protein</fullName>
    </recommendedName>
</protein>
<evidence type="ECO:0008006" key="9">
    <source>
        <dbReference type="Google" id="ProtNLM"/>
    </source>
</evidence>
<sequence length="202" mass="22629">MASSSLSSRGPGSWTPQENKLFEKALARFDRDTPDRWLNVARAVGGGKSAEEVQKHYEILIEDLRRIESGHVPIPNYRNRTTADEEKRNFRIDAAPCMATEHVAAQTRKSTIASCSFLSDEWYFPPPPNLYKINVDVTFYPDCSALSLVVQNNCGSFIFTSVTRHLFCYPTAAETSTILNALSIADQSGYGKNIRDNYVDLP</sequence>
<organism evidence="7 8">
    <name type="scientific">Penstemon davidsonii</name>
    <dbReference type="NCBI Taxonomy" id="160366"/>
    <lineage>
        <taxon>Eukaryota</taxon>
        <taxon>Viridiplantae</taxon>
        <taxon>Streptophyta</taxon>
        <taxon>Embryophyta</taxon>
        <taxon>Tracheophyta</taxon>
        <taxon>Spermatophyta</taxon>
        <taxon>Magnoliopsida</taxon>
        <taxon>eudicotyledons</taxon>
        <taxon>Gunneridae</taxon>
        <taxon>Pentapetalae</taxon>
        <taxon>asterids</taxon>
        <taxon>lamiids</taxon>
        <taxon>Lamiales</taxon>
        <taxon>Plantaginaceae</taxon>
        <taxon>Cheloneae</taxon>
        <taxon>Penstemon</taxon>
    </lineage>
</organism>
<dbReference type="InterPro" id="IPR001005">
    <property type="entry name" value="SANT/Myb"/>
</dbReference>
<dbReference type="Proteomes" id="UP001291926">
    <property type="component" value="Unassembled WGS sequence"/>
</dbReference>
<evidence type="ECO:0000256" key="3">
    <source>
        <dbReference type="ARBA" id="ARBA00023242"/>
    </source>
</evidence>
<evidence type="ECO:0000256" key="2">
    <source>
        <dbReference type="ARBA" id="ARBA00023163"/>
    </source>
</evidence>
<dbReference type="Pfam" id="PF23082">
    <property type="entry name" value="Myb_DNA-binding_2"/>
    <property type="match status" value="1"/>
</dbReference>
<dbReference type="SMART" id="SM00717">
    <property type="entry name" value="SANT"/>
    <property type="match status" value="1"/>
</dbReference>
<evidence type="ECO:0000259" key="5">
    <source>
        <dbReference type="PROSITE" id="PS51293"/>
    </source>
</evidence>
<name>A0ABR0DWU3_9LAMI</name>
<gene>
    <name evidence="7" type="ORF">RD792_005546</name>
    <name evidence="6" type="ORF">RD792_016322</name>
</gene>
<dbReference type="InterPro" id="IPR009057">
    <property type="entry name" value="Homeodomain-like_sf"/>
</dbReference>
<feature type="domain" description="Myb-like" evidence="4">
    <location>
        <begin position="12"/>
        <end position="61"/>
    </location>
</feature>
<keyword evidence="3" id="KW-0539">Nucleus</keyword>
<accession>A0ABR0DWU3</accession>
<dbReference type="InterPro" id="IPR017884">
    <property type="entry name" value="SANT_dom"/>
</dbReference>
<keyword evidence="8" id="KW-1185">Reference proteome</keyword>
<dbReference type="PROSITE" id="PS51293">
    <property type="entry name" value="SANT"/>
    <property type="match status" value="1"/>
</dbReference>
<dbReference type="EMBL" id="JAYDYQ010002688">
    <property type="protein sequence ID" value="KAK4477112.1"/>
    <property type="molecule type" value="Genomic_DNA"/>
</dbReference>
<evidence type="ECO:0000313" key="7">
    <source>
        <dbReference type="EMBL" id="KAK4493574.1"/>
    </source>
</evidence>
<dbReference type="CDD" id="cd00167">
    <property type="entry name" value="SANT"/>
    <property type="match status" value="1"/>
</dbReference>
<dbReference type="InterPro" id="IPR044636">
    <property type="entry name" value="RADIALIS-like"/>
</dbReference>